<dbReference type="SUPFAM" id="SSF50494">
    <property type="entry name" value="Trypsin-like serine proteases"/>
    <property type="match status" value="1"/>
</dbReference>
<dbReference type="GO" id="GO:0006508">
    <property type="term" value="P:proteolysis"/>
    <property type="evidence" value="ECO:0007669"/>
    <property type="project" value="UniProtKB-KW"/>
</dbReference>
<name>A0A5Q2QBV5_9GAMM</name>
<dbReference type="Proteomes" id="UP000388235">
    <property type="component" value="Chromosome"/>
</dbReference>
<dbReference type="RefSeq" id="WP_153714088.1">
    <property type="nucleotide sequence ID" value="NZ_CP045871.1"/>
</dbReference>
<accession>A0A5Q2QBV5</accession>
<proteinExistence type="predicted"/>
<dbReference type="EMBL" id="CP045871">
    <property type="protein sequence ID" value="QGG80584.1"/>
    <property type="molecule type" value="Genomic_DNA"/>
</dbReference>
<evidence type="ECO:0000313" key="2">
    <source>
        <dbReference type="Proteomes" id="UP000388235"/>
    </source>
</evidence>
<dbReference type="PANTHER" id="PTHR43019">
    <property type="entry name" value="SERINE ENDOPROTEASE DEGS"/>
    <property type="match status" value="1"/>
</dbReference>
<keyword evidence="2" id="KW-1185">Reference proteome</keyword>
<dbReference type="GO" id="GO:0004252">
    <property type="term" value="F:serine-type endopeptidase activity"/>
    <property type="evidence" value="ECO:0007669"/>
    <property type="project" value="InterPro"/>
</dbReference>
<keyword evidence="1" id="KW-0378">Hydrolase</keyword>
<dbReference type="Gene3D" id="2.40.10.10">
    <property type="entry name" value="Trypsin-like serine proteases"/>
    <property type="match status" value="2"/>
</dbReference>
<dbReference type="OrthoDB" id="9758917at2"/>
<dbReference type="PRINTS" id="PR00834">
    <property type="entry name" value="PROTEASES2C"/>
</dbReference>
<gene>
    <name evidence="1" type="ORF">GH975_08375</name>
</gene>
<organism evidence="1 2">
    <name type="scientific">Litorivicinus lipolyticus</name>
    <dbReference type="NCBI Taxonomy" id="418701"/>
    <lineage>
        <taxon>Bacteria</taxon>
        <taxon>Pseudomonadati</taxon>
        <taxon>Pseudomonadota</taxon>
        <taxon>Gammaproteobacteria</taxon>
        <taxon>Oceanospirillales</taxon>
        <taxon>Litorivicinaceae</taxon>
        <taxon>Litorivicinus</taxon>
    </lineage>
</organism>
<dbReference type="PANTHER" id="PTHR43019:SF23">
    <property type="entry name" value="PROTEASE DO-LIKE 5, CHLOROPLASTIC"/>
    <property type="match status" value="1"/>
</dbReference>
<dbReference type="InterPro" id="IPR043504">
    <property type="entry name" value="Peptidase_S1_PA_chymotrypsin"/>
</dbReference>
<sequence length="228" mass="23373">MPLTQSYQKVKNSVVQVLALNGANPVSFGSGTIIGDGRHVLTCAHCIVAGARMSIADPNQAGRALYGAPVFSDHNLDIALIEFPNPVGPAVAFGDSTTCATGNGAFVVGYPMGINEQVLLSAHIASVTPTHLRIDASVNHGNSGGPLFNLAGEQIGVVNAKHGSLSAFLTQVMNARPGAQVVVDGIDPVHTIQALIAEMQKNLNLGIGYAVPSASIKQLHAALGASIP</sequence>
<evidence type="ECO:0000313" key="1">
    <source>
        <dbReference type="EMBL" id="QGG80584.1"/>
    </source>
</evidence>
<keyword evidence="1" id="KW-0645">Protease</keyword>
<dbReference type="InterPro" id="IPR009003">
    <property type="entry name" value="Peptidase_S1_PA"/>
</dbReference>
<dbReference type="KEGG" id="llp:GH975_08375"/>
<protein>
    <submittedName>
        <fullName evidence="1">Trypsin-like serine protease</fullName>
    </submittedName>
</protein>
<dbReference type="InterPro" id="IPR001940">
    <property type="entry name" value="Peptidase_S1C"/>
</dbReference>
<reference evidence="1 2" key="1">
    <citation type="submission" date="2019-11" db="EMBL/GenBank/DDBJ databases">
        <authorList>
            <person name="Khan S.A."/>
            <person name="Jeon C.O."/>
            <person name="Chun B.H."/>
        </authorList>
    </citation>
    <scope>NUCLEOTIDE SEQUENCE [LARGE SCALE GENOMIC DNA]</scope>
    <source>
        <strain evidence="1 2">IMCC 1097</strain>
    </source>
</reference>
<dbReference type="AlphaFoldDB" id="A0A5Q2QBV5"/>
<dbReference type="Pfam" id="PF13365">
    <property type="entry name" value="Trypsin_2"/>
    <property type="match status" value="1"/>
</dbReference>